<evidence type="ECO:0000256" key="8">
    <source>
        <dbReference type="ARBA" id="ARBA00023242"/>
    </source>
</evidence>
<accession>A0A7E5X456</accession>
<dbReference type="PANTHER" id="PTHR11097">
    <property type="entry name" value="EXOSOME COMPLEX EXONUCLEASE RIBOSOMAL RNA PROCESSING PROTEIN"/>
    <property type="match status" value="1"/>
</dbReference>
<evidence type="ECO:0000256" key="4">
    <source>
        <dbReference type="ARBA" id="ARBA00022490"/>
    </source>
</evidence>
<dbReference type="GO" id="GO:0035925">
    <property type="term" value="F:mRNA 3'-UTR AU-rich region binding"/>
    <property type="evidence" value="ECO:0007669"/>
    <property type="project" value="TreeGrafter"/>
</dbReference>
<protein>
    <recommendedName>
        <fullName evidence="9">Ribosomal RNA-processing protein 43</fullName>
    </recommendedName>
</protein>
<dbReference type="KEGG" id="tnl:113508399"/>
<dbReference type="OrthoDB" id="45882at2759"/>
<dbReference type="InterPro" id="IPR050590">
    <property type="entry name" value="Exosome_comp_Rrp42_subfam"/>
</dbReference>
<dbReference type="GO" id="GO:0000467">
    <property type="term" value="P:exonucleolytic trimming to generate mature 3'-end of 5.8S rRNA from tricistronic rRNA transcript (SSU-rRNA, 5.8S rRNA, LSU-rRNA)"/>
    <property type="evidence" value="ECO:0007669"/>
    <property type="project" value="TreeGrafter"/>
</dbReference>
<keyword evidence="11" id="KW-1185">Reference proteome</keyword>
<evidence type="ECO:0000256" key="2">
    <source>
        <dbReference type="ARBA" id="ARBA00004604"/>
    </source>
</evidence>
<sequence length="285" mass="31358">MADIYKLIHPVKYFNDYISREVRPDGREFHEQRNIKLNVNSIKSADASAVVKCGNTTVVCGIKLELATPKAEEPDFGFVVTNIELPPLCSSKYRPGPPSDNAQVTSNLVSDIIINSKCIDLKDLCIASDKLAWVLYCDMVCMDNDGSLVDACLIALMASLKTLTLPTVTYDSETEEIAVDTSVRSKLNVHGLPVATSFAMNTQEQRNIILADPSSYEEDMCGGLGANLIICYNKGFICGSQKFGGSNLSTECERKAHKIAKERAQIVEEVINVCLKNYENDTNNQ</sequence>
<dbReference type="Pfam" id="PF01138">
    <property type="entry name" value="RNase_PH"/>
    <property type="match status" value="1"/>
</dbReference>
<dbReference type="GO" id="GO:0005730">
    <property type="term" value="C:nucleolus"/>
    <property type="evidence" value="ECO:0007669"/>
    <property type="project" value="UniProtKB-SubCell"/>
</dbReference>
<dbReference type="GO" id="GO:0034476">
    <property type="term" value="P:U5 snRNA 3'-end processing"/>
    <property type="evidence" value="ECO:0007669"/>
    <property type="project" value="TreeGrafter"/>
</dbReference>
<dbReference type="GO" id="GO:0071028">
    <property type="term" value="P:nuclear mRNA surveillance"/>
    <property type="evidence" value="ECO:0007669"/>
    <property type="project" value="TreeGrafter"/>
</dbReference>
<gene>
    <name evidence="12" type="primary">LOC113508399</name>
</gene>
<feature type="domain" description="Exoribonuclease phosphorolytic" evidence="10">
    <location>
        <begin position="31"/>
        <end position="166"/>
    </location>
</feature>
<dbReference type="InParanoid" id="A0A7E5X456"/>
<dbReference type="GeneID" id="113508399"/>
<dbReference type="RefSeq" id="XP_026747212.1">
    <property type="nucleotide sequence ID" value="XM_026891411.1"/>
</dbReference>
<dbReference type="FunFam" id="3.30.230.70:FF:000017">
    <property type="entry name" value="Exosome complex component Rrp42"/>
    <property type="match status" value="1"/>
</dbReference>
<dbReference type="InterPro" id="IPR033196">
    <property type="entry name" value="Rrp43"/>
</dbReference>
<keyword evidence="8" id="KW-0539">Nucleus</keyword>
<keyword evidence="7" id="KW-0694">RNA-binding</keyword>
<name>A0A7E5X456_TRINI</name>
<dbReference type="GO" id="GO:0034473">
    <property type="term" value="P:U1 snRNA 3'-end processing"/>
    <property type="evidence" value="ECO:0007669"/>
    <property type="project" value="TreeGrafter"/>
</dbReference>
<organism evidence="11 12">
    <name type="scientific">Trichoplusia ni</name>
    <name type="common">Cabbage looper</name>
    <dbReference type="NCBI Taxonomy" id="7111"/>
    <lineage>
        <taxon>Eukaryota</taxon>
        <taxon>Metazoa</taxon>
        <taxon>Ecdysozoa</taxon>
        <taxon>Arthropoda</taxon>
        <taxon>Hexapoda</taxon>
        <taxon>Insecta</taxon>
        <taxon>Pterygota</taxon>
        <taxon>Neoptera</taxon>
        <taxon>Endopterygota</taxon>
        <taxon>Lepidoptera</taxon>
        <taxon>Glossata</taxon>
        <taxon>Ditrysia</taxon>
        <taxon>Noctuoidea</taxon>
        <taxon>Noctuidae</taxon>
        <taxon>Plusiinae</taxon>
        <taxon>Trichoplusia</taxon>
    </lineage>
</organism>
<keyword evidence="6" id="KW-0271">Exosome</keyword>
<evidence type="ECO:0000256" key="6">
    <source>
        <dbReference type="ARBA" id="ARBA00022835"/>
    </source>
</evidence>
<keyword evidence="5" id="KW-0698">rRNA processing</keyword>
<evidence type="ECO:0000256" key="1">
    <source>
        <dbReference type="ARBA" id="ARBA00004496"/>
    </source>
</evidence>
<dbReference type="GO" id="GO:0000177">
    <property type="term" value="C:cytoplasmic exosome (RNase complex)"/>
    <property type="evidence" value="ECO:0007669"/>
    <property type="project" value="TreeGrafter"/>
</dbReference>
<dbReference type="GO" id="GO:0034475">
    <property type="term" value="P:U4 snRNA 3'-end processing"/>
    <property type="evidence" value="ECO:0007669"/>
    <property type="project" value="TreeGrafter"/>
</dbReference>
<evidence type="ECO:0000313" key="11">
    <source>
        <dbReference type="Proteomes" id="UP000322000"/>
    </source>
</evidence>
<dbReference type="Proteomes" id="UP000322000">
    <property type="component" value="Chromosome 2"/>
</dbReference>
<dbReference type="Gene3D" id="3.30.230.70">
    <property type="entry name" value="GHMP Kinase, N-terminal domain"/>
    <property type="match status" value="1"/>
</dbReference>
<comment type="subcellular location">
    <subcellularLocation>
        <location evidence="1">Cytoplasm</location>
    </subcellularLocation>
    <subcellularLocation>
        <location evidence="2">Nucleus</location>
        <location evidence="2">Nucleolus</location>
    </subcellularLocation>
</comment>
<dbReference type="CDD" id="cd11369">
    <property type="entry name" value="RNase_PH_RRP43"/>
    <property type="match status" value="1"/>
</dbReference>
<dbReference type="SUPFAM" id="SSF55666">
    <property type="entry name" value="Ribonuclease PH domain 2-like"/>
    <property type="match status" value="1"/>
</dbReference>
<dbReference type="PANTHER" id="PTHR11097:SF9">
    <property type="entry name" value="EXOSOME COMPLEX COMPONENT RRP43"/>
    <property type="match status" value="1"/>
</dbReference>
<dbReference type="InterPro" id="IPR027408">
    <property type="entry name" value="PNPase/RNase_PH_dom_sf"/>
</dbReference>
<evidence type="ECO:0000259" key="10">
    <source>
        <dbReference type="Pfam" id="PF01138"/>
    </source>
</evidence>
<dbReference type="GO" id="GO:0000176">
    <property type="term" value="C:nuclear exosome (RNase complex)"/>
    <property type="evidence" value="ECO:0007669"/>
    <property type="project" value="TreeGrafter"/>
</dbReference>
<dbReference type="InterPro" id="IPR036345">
    <property type="entry name" value="ExoRNase_PH_dom2_sf"/>
</dbReference>
<comment type="similarity">
    <text evidence="3">Belongs to the RNase PH family.</text>
</comment>
<evidence type="ECO:0000256" key="9">
    <source>
        <dbReference type="ARBA" id="ARBA00030617"/>
    </source>
</evidence>
<dbReference type="InterPro" id="IPR020568">
    <property type="entry name" value="Ribosomal_Su5_D2-typ_SF"/>
</dbReference>
<dbReference type="AlphaFoldDB" id="A0A7E5X456"/>
<dbReference type="InterPro" id="IPR001247">
    <property type="entry name" value="ExoRNase_PH_dom1"/>
</dbReference>
<proteinExistence type="inferred from homology"/>
<dbReference type="GO" id="GO:0071035">
    <property type="term" value="P:nuclear polyadenylation-dependent rRNA catabolic process"/>
    <property type="evidence" value="ECO:0007669"/>
    <property type="project" value="TreeGrafter"/>
</dbReference>
<reference evidence="12" key="1">
    <citation type="submission" date="2025-08" db="UniProtKB">
        <authorList>
            <consortium name="RefSeq"/>
        </authorList>
    </citation>
    <scope>IDENTIFICATION</scope>
</reference>
<evidence type="ECO:0000313" key="12">
    <source>
        <dbReference type="RefSeq" id="XP_026747212.1"/>
    </source>
</evidence>
<dbReference type="SUPFAM" id="SSF54211">
    <property type="entry name" value="Ribosomal protein S5 domain 2-like"/>
    <property type="match status" value="1"/>
</dbReference>
<evidence type="ECO:0000256" key="3">
    <source>
        <dbReference type="ARBA" id="ARBA00006678"/>
    </source>
</evidence>
<dbReference type="GO" id="GO:0071038">
    <property type="term" value="P:TRAMP-dependent tRNA surveillance pathway"/>
    <property type="evidence" value="ECO:0007669"/>
    <property type="project" value="TreeGrafter"/>
</dbReference>
<dbReference type="GO" id="GO:0016075">
    <property type="term" value="P:rRNA catabolic process"/>
    <property type="evidence" value="ECO:0007669"/>
    <property type="project" value="TreeGrafter"/>
</dbReference>
<evidence type="ECO:0000256" key="7">
    <source>
        <dbReference type="ARBA" id="ARBA00022884"/>
    </source>
</evidence>
<keyword evidence="4" id="KW-0963">Cytoplasm</keyword>
<evidence type="ECO:0000256" key="5">
    <source>
        <dbReference type="ARBA" id="ARBA00022552"/>
    </source>
</evidence>